<dbReference type="Pfam" id="PF08960">
    <property type="entry name" value="STIV_B116-like"/>
    <property type="match status" value="1"/>
</dbReference>
<dbReference type="InterPro" id="IPR037236">
    <property type="entry name" value="STIV_B116-like_sf"/>
</dbReference>
<reference evidence="1 2" key="1">
    <citation type="journal article" date="2019" name="ISME J.">
        <title>Insights into ecological role of a new deltaproteobacterial order Candidatus Acidulodesulfobacterales by metagenomics and metatranscriptomics.</title>
        <authorList>
            <person name="Tan S."/>
            <person name="Liu J."/>
            <person name="Fang Y."/>
            <person name="Hedlund B.P."/>
            <person name="Lian Z.H."/>
            <person name="Huang L.Y."/>
            <person name="Li J.T."/>
            <person name="Huang L.N."/>
            <person name="Li W.J."/>
            <person name="Jiang H.C."/>
            <person name="Dong H.L."/>
            <person name="Shu W.S."/>
        </authorList>
    </citation>
    <scope>NUCLEOTIDE SEQUENCE [LARGE SCALE GENOMIC DNA]</scope>
    <source>
        <strain evidence="1">AP2</strain>
    </source>
</reference>
<evidence type="ECO:0000313" key="1">
    <source>
        <dbReference type="EMBL" id="RZD16158.1"/>
    </source>
</evidence>
<evidence type="ECO:0000313" key="2">
    <source>
        <dbReference type="Proteomes" id="UP000316562"/>
    </source>
</evidence>
<accession>A0A519BFW9</accession>
<gene>
    <name evidence="1" type="ORF">EVJ46_08200</name>
</gene>
<dbReference type="AlphaFoldDB" id="A0A519BFW9"/>
<sequence length="165" mass="18471">MSRGFLLSKSKNISLNRHKIKKINKINKINKIRINISVMSSIISNKTSDKTIKSIEITSSKYLCNAFSINMLQTFPAEIKIEEITTADASKLIASGKYKSAIGHASTAELLSNILSFPIKVNRTTLQLNENDELLLAQYYGERLPEGVIKLPEGSSIRWFLVVVK</sequence>
<name>A0A519BFW9_ACIG2</name>
<dbReference type="SUPFAM" id="SSF143602">
    <property type="entry name" value="STIV B116-like"/>
    <property type="match status" value="1"/>
</dbReference>
<dbReference type="Proteomes" id="UP000316562">
    <property type="component" value="Unassembled WGS sequence"/>
</dbReference>
<organism evidence="1 2">
    <name type="scientific">Acididesulfobacter guangdongensis</name>
    <dbReference type="NCBI Taxonomy" id="2597225"/>
    <lineage>
        <taxon>Bacteria</taxon>
        <taxon>Deltaproteobacteria</taxon>
        <taxon>Candidatus Acidulodesulfobacterales</taxon>
        <taxon>Candidatus Acididesulfobacter</taxon>
    </lineage>
</organism>
<proteinExistence type="predicted"/>
<comment type="caution">
    <text evidence="1">The sequence shown here is derived from an EMBL/GenBank/DDBJ whole genome shotgun (WGS) entry which is preliminary data.</text>
</comment>
<protein>
    <submittedName>
        <fullName evidence="1">DUF1874 domain-containing protein</fullName>
    </submittedName>
</protein>
<dbReference type="InterPro" id="IPR015055">
    <property type="entry name" value="STIV_B116-like"/>
</dbReference>
<dbReference type="EMBL" id="SGBC01000003">
    <property type="protein sequence ID" value="RZD16158.1"/>
    <property type="molecule type" value="Genomic_DNA"/>
</dbReference>
<dbReference type="Gene3D" id="3.40.50.11170">
    <property type="entry name" value="Uncharacterised protein PF08960, DUF1874"/>
    <property type="match status" value="1"/>
</dbReference>